<keyword evidence="6" id="KW-1185">Reference proteome</keyword>
<evidence type="ECO:0000313" key="6">
    <source>
        <dbReference type="Proteomes" id="UP000002051"/>
    </source>
</evidence>
<dbReference type="SMART" id="SM00255">
    <property type="entry name" value="TIR"/>
    <property type="match status" value="1"/>
</dbReference>
<protein>
    <submittedName>
        <fullName evidence="4">Disease resistance protein (TIR-NBS-LRR class)</fullName>
    </submittedName>
</protein>
<dbReference type="InterPro" id="IPR000157">
    <property type="entry name" value="TIR_dom"/>
</dbReference>
<evidence type="ECO:0000259" key="3">
    <source>
        <dbReference type="PROSITE" id="PS50104"/>
    </source>
</evidence>
<dbReference type="EMBL" id="CM001222">
    <property type="protein sequence ID" value="AES76433.1"/>
    <property type="molecule type" value="Genomic_DNA"/>
</dbReference>
<keyword evidence="2" id="KW-0812">Transmembrane</keyword>
<dbReference type="EnsemblPlants" id="AES76433">
    <property type="protein sequence ID" value="AES76433"/>
    <property type="gene ID" value="MTR_6g078630"/>
</dbReference>
<feature type="transmembrane region" description="Helical" evidence="2">
    <location>
        <begin position="206"/>
        <end position="225"/>
    </location>
</feature>
<feature type="transmembrane region" description="Helical" evidence="2">
    <location>
        <begin position="237"/>
        <end position="254"/>
    </location>
</feature>
<reference evidence="4 6" key="2">
    <citation type="journal article" date="2014" name="BMC Genomics">
        <title>An improved genome release (version Mt4.0) for the model legume Medicago truncatula.</title>
        <authorList>
            <person name="Tang H."/>
            <person name="Krishnakumar V."/>
            <person name="Bidwell S."/>
            <person name="Rosen B."/>
            <person name="Chan A."/>
            <person name="Zhou S."/>
            <person name="Gentzbittel L."/>
            <person name="Childs K.L."/>
            <person name="Yandell M."/>
            <person name="Gundlach H."/>
            <person name="Mayer K.F."/>
            <person name="Schwartz D.C."/>
            <person name="Town C.D."/>
        </authorList>
    </citation>
    <scope>GENOME REANNOTATION</scope>
    <source>
        <strain evidence="5 6">cv. Jemalong A17</strain>
    </source>
</reference>
<name>G7KKT7_MEDTR</name>
<keyword evidence="1" id="KW-0520">NAD</keyword>
<organism evidence="4 6">
    <name type="scientific">Medicago truncatula</name>
    <name type="common">Barrel medic</name>
    <name type="synonym">Medicago tribuloides</name>
    <dbReference type="NCBI Taxonomy" id="3880"/>
    <lineage>
        <taxon>Eukaryota</taxon>
        <taxon>Viridiplantae</taxon>
        <taxon>Streptophyta</taxon>
        <taxon>Embryophyta</taxon>
        <taxon>Tracheophyta</taxon>
        <taxon>Spermatophyta</taxon>
        <taxon>Magnoliopsida</taxon>
        <taxon>eudicotyledons</taxon>
        <taxon>Gunneridae</taxon>
        <taxon>Pentapetalae</taxon>
        <taxon>rosids</taxon>
        <taxon>fabids</taxon>
        <taxon>Fabales</taxon>
        <taxon>Fabaceae</taxon>
        <taxon>Papilionoideae</taxon>
        <taxon>50 kb inversion clade</taxon>
        <taxon>NPAAA clade</taxon>
        <taxon>Hologalegina</taxon>
        <taxon>IRL clade</taxon>
        <taxon>Trifolieae</taxon>
        <taxon>Medicago</taxon>
    </lineage>
</organism>
<evidence type="ECO:0000256" key="1">
    <source>
        <dbReference type="ARBA" id="ARBA00023027"/>
    </source>
</evidence>
<sequence length="279" mass="31712">MANQQFSSTSFTNHVFISFQGEDTRIGFVNNLRKALNDKGIKTFINDKEHQKEEITPAILNVIRECKIVIIVLSNNYAASSFLFYNIEPCTVRKETGSYGMALENHERDNKKTRKWRGALTEVSNLSGWQFKHGYGNEHKIISNIVKQVSTRIQRVPIHNEISDVDRKVSQASQSVPGVSQTAHKATKVKMPIPHWDFKAEKTWRVVGLMSSVVGLLCYALSPSFNRLIGRWKPFKFFLYGVSSLVIFTTVLFAKQSSLPKQHAQFIKTCTIFAVLVII</sequence>
<proteinExistence type="predicted"/>
<dbReference type="PANTHER" id="PTHR32009:SF144">
    <property type="entry name" value="RESISTANCE PROTEIN (TIR-NBS-LRR CLASS), PUTATIVE-RELATED"/>
    <property type="match status" value="1"/>
</dbReference>
<gene>
    <name evidence="4" type="ordered locus">MTR_6g078630</name>
</gene>
<dbReference type="HOGENOM" id="CLU_998777_0_0_1"/>
<dbReference type="PANTHER" id="PTHR32009">
    <property type="entry name" value="TMV RESISTANCE PROTEIN N-LIKE"/>
    <property type="match status" value="1"/>
</dbReference>
<evidence type="ECO:0000313" key="5">
    <source>
        <dbReference type="EnsemblPlants" id="AES76433"/>
    </source>
</evidence>
<keyword evidence="2" id="KW-1133">Transmembrane helix</keyword>
<reference evidence="5" key="3">
    <citation type="submission" date="2015-04" db="UniProtKB">
        <authorList>
            <consortium name="EnsemblPlants"/>
        </authorList>
    </citation>
    <scope>IDENTIFICATION</scope>
    <source>
        <strain evidence="5">cv. Jemalong A17</strain>
    </source>
</reference>
<dbReference type="PaxDb" id="3880-AES76433"/>
<dbReference type="GO" id="GO:0005634">
    <property type="term" value="C:nucleus"/>
    <property type="evidence" value="ECO:0000318"/>
    <property type="project" value="GO_Central"/>
</dbReference>
<evidence type="ECO:0000313" key="4">
    <source>
        <dbReference type="EMBL" id="AES76433.1"/>
    </source>
</evidence>
<feature type="domain" description="TIR" evidence="3">
    <location>
        <begin position="11"/>
        <end position="153"/>
    </location>
</feature>
<accession>G7KKT7</accession>
<dbReference type="Gene3D" id="3.40.50.10140">
    <property type="entry name" value="Toll/interleukin-1 receptor homology (TIR) domain"/>
    <property type="match status" value="2"/>
</dbReference>
<dbReference type="PROSITE" id="PS50104">
    <property type="entry name" value="TIR"/>
    <property type="match status" value="1"/>
</dbReference>
<reference evidence="4 6" key="1">
    <citation type="journal article" date="2011" name="Nature">
        <title>The Medicago genome provides insight into the evolution of rhizobial symbioses.</title>
        <authorList>
            <person name="Young N.D."/>
            <person name="Debelle F."/>
            <person name="Oldroyd G.E."/>
            <person name="Geurts R."/>
            <person name="Cannon S.B."/>
            <person name="Udvardi M.K."/>
            <person name="Benedito V.A."/>
            <person name="Mayer K.F."/>
            <person name="Gouzy J."/>
            <person name="Schoof H."/>
            <person name="Van de Peer Y."/>
            <person name="Proost S."/>
            <person name="Cook D.R."/>
            <person name="Meyers B.C."/>
            <person name="Spannagl M."/>
            <person name="Cheung F."/>
            <person name="De Mita S."/>
            <person name="Krishnakumar V."/>
            <person name="Gundlach H."/>
            <person name="Zhou S."/>
            <person name="Mudge J."/>
            <person name="Bharti A.K."/>
            <person name="Murray J.D."/>
            <person name="Naoumkina M.A."/>
            <person name="Rosen B."/>
            <person name="Silverstein K.A."/>
            <person name="Tang H."/>
            <person name="Rombauts S."/>
            <person name="Zhao P.X."/>
            <person name="Zhou P."/>
            <person name="Barbe V."/>
            <person name="Bardou P."/>
            <person name="Bechner M."/>
            <person name="Bellec A."/>
            <person name="Berger A."/>
            <person name="Berges H."/>
            <person name="Bidwell S."/>
            <person name="Bisseling T."/>
            <person name="Choisne N."/>
            <person name="Couloux A."/>
            <person name="Denny R."/>
            <person name="Deshpande S."/>
            <person name="Dai X."/>
            <person name="Doyle J.J."/>
            <person name="Dudez A.M."/>
            <person name="Farmer A.D."/>
            <person name="Fouteau S."/>
            <person name="Franken C."/>
            <person name="Gibelin C."/>
            <person name="Gish J."/>
            <person name="Goldstein S."/>
            <person name="Gonzalez A.J."/>
            <person name="Green P.J."/>
            <person name="Hallab A."/>
            <person name="Hartog M."/>
            <person name="Hua A."/>
            <person name="Humphray S.J."/>
            <person name="Jeong D.H."/>
            <person name="Jing Y."/>
            <person name="Jocker A."/>
            <person name="Kenton S.M."/>
            <person name="Kim D.J."/>
            <person name="Klee K."/>
            <person name="Lai H."/>
            <person name="Lang C."/>
            <person name="Lin S."/>
            <person name="Macmil S.L."/>
            <person name="Magdelenat G."/>
            <person name="Matthews L."/>
            <person name="McCorrison J."/>
            <person name="Monaghan E.L."/>
            <person name="Mun J.H."/>
            <person name="Najar F.Z."/>
            <person name="Nicholson C."/>
            <person name="Noirot C."/>
            <person name="O'Bleness M."/>
            <person name="Paule C.R."/>
            <person name="Poulain J."/>
            <person name="Prion F."/>
            <person name="Qin B."/>
            <person name="Qu C."/>
            <person name="Retzel E.F."/>
            <person name="Riddle C."/>
            <person name="Sallet E."/>
            <person name="Samain S."/>
            <person name="Samson N."/>
            <person name="Sanders I."/>
            <person name="Saurat O."/>
            <person name="Scarpelli C."/>
            <person name="Schiex T."/>
            <person name="Segurens B."/>
            <person name="Severin A.J."/>
            <person name="Sherrier D.J."/>
            <person name="Shi R."/>
            <person name="Sims S."/>
            <person name="Singer S.R."/>
            <person name="Sinharoy S."/>
            <person name="Sterck L."/>
            <person name="Viollet A."/>
            <person name="Wang B.B."/>
            <person name="Wang K."/>
            <person name="Wang M."/>
            <person name="Wang X."/>
            <person name="Warfsmann J."/>
            <person name="Weissenbach J."/>
            <person name="White D.D."/>
            <person name="White J.D."/>
            <person name="Wiley G.B."/>
            <person name="Wincker P."/>
            <person name="Xing Y."/>
            <person name="Yang L."/>
            <person name="Yao Z."/>
            <person name="Ying F."/>
            <person name="Zhai J."/>
            <person name="Zhou L."/>
            <person name="Zuber A."/>
            <person name="Denarie J."/>
            <person name="Dixon R.A."/>
            <person name="May G.D."/>
            <person name="Schwartz D.C."/>
            <person name="Rogers J."/>
            <person name="Quetier F."/>
            <person name="Town C.D."/>
            <person name="Roe B.A."/>
        </authorList>
    </citation>
    <scope>NUCLEOTIDE SEQUENCE [LARGE SCALE GENOMIC DNA]</scope>
    <source>
        <strain evidence="4">A17</strain>
        <strain evidence="5 6">cv. Jemalong A17</strain>
    </source>
</reference>
<dbReference type="GO" id="GO:0007165">
    <property type="term" value="P:signal transduction"/>
    <property type="evidence" value="ECO:0000318"/>
    <property type="project" value="GO_Central"/>
</dbReference>
<keyword evidence="2" id="KW-0472">Membrane</keyword>
<dbReference type="Proteomes" id="UP000002051">
    <property type="component" value="Chromosome 6"/>
</dbReference>
<dbReference type="InterPro" id="IPR035897">
    <property type="entry name" value="Toll_tir_struct_dom_sf"/>
</dbReference>
<evidence type="ECO:0000256" key="2">
    <source>
        <dbReference type="SAM" id="Phobius"/>
    </source>
</evidence>
<dbReference type="AlphaFoldDB" id="G7KKT7"/>
<dbReference type="Pfam" id="PF01582">
    <property type="entry name" value="TIR"/>
    <property type="match status" value="2"/>
</dbReference>
<dbReference type="SUPFAM" id="SSF52200">
    <property type="entry name" value="Toll/Interleukin receptor TIR domain"/>
    <property type="match status" value="1"/>
</dbReference>